<dbReference type="PANTHER" id="PTHR10302:SF27">
    <property type="entry name" value="SINGLE-STRANDED DNA-BINDING PROTEIN"/>
    <property type="match status" value="1"/>
</dbReference>
<sequence length="180" mass="20116">MNFNKAIVLGRLTADPDRRSLPSGDAVVSFAIASNRYYTSQGEKKEEVEFHNIAMFGKMAETAAQYLKKGSMALIEGHLRTRTWQDQQGQKHYKTEIVAESLQLGPRNTAGSQESTSYQNKNQTKPAPPTPQIKTGVKMEDIPVIQDDEPIDPKADSKNEKSESPFEEDEGEIDVKDIPF</sequence>
<dbReference type="NCBIfam" id="TIGR00621">
    <property type="entry name" value="ssb"/>
    <property type="match status" value="1"/>
</dbReference>
<dbReference type="Proteomes" id="UP000230132">
    <property type="component" value="Unassembled WGS sequence"/>
</dbReference>
<protein>
    <recommendedName>
        <fullName evidence="2 3">Single-stranded DNA-binding protein</fullName>
        <shortName evidence="2">SSB</shortName>
    </recommendedName>
</protein>
<dbReference type="HAMAP" id="MF_00984">
    <property type="entry name" value="SSB"/>
    <property type="match status" value="1"/>
</dbReference>
<dbReference type="GO" id="GO:0009295">
    <property type="term" value="C:nucleoid"/>
    <property type="evidence" value="ECO:0007669"/>
    <property type="project" value="TreeGrafter"/>
</dbReference>
<comment type="subunit">
    <text evidence="2">Homotetramer.</text>
</comment>
<gene>
    <name evidence="5" type="ORF">COU05_01465</name>
</gene>
<dbReference type="AlphaFoldDB" id="A0A2H0UUL3"/>
<evidence type="ECO:0000256" key="1">
    <source>
        <dbReference type="ARBA" id="ARBA00023125"/>
    </source>
</evidence>
<proteinExistence type="inferred from homology"/>
<comment type="caution">
    <text evidence="2">Lacks conserved residue(s) required for the propagation of feature annotation.</text>
</comment>
<dbReference type="InterPro" id="IPR011344">
    <property type="entry name" value="ssDNA-bd"/>
</dbReference>
<dbReference type="Pfam" id="PF00436">
    <property type="entry name" value="SSB"/>
    <property type="match status" value="1"/>
</dbReference>
<dbReference type="CDD" id="cd04496">
    <property type="entry name" value="SSB_OBF"/>
    <property type="match status" value="1"/>
</dbReference>
<keyword evidence="1 2" id="KW-0238">DNA-binding</keyword>
<dbReference type="Gene3D" id="2.40.50.140">
    <property type="entry name" value="Nucleic acid-binding proteins"/>
    <property type="match status" value="1"/>
</dbReference>
<dbReference type="PANTHER" id="PTHR10302">
    <property type="entry name" value="SINGLE-STRANDED DNA-BINDING PROTEIN"/>
    <property type="match status" value="1"/>
</dbReference>
<evidence type="ECO:0000256" key="4">
    <source>
        <dbReference type="SAM" id="MobiDB-lite"/>
    </source>
</evidence>
<accession>A0A2H0UUL3</accession>
<dbReference type="InterPro" id="IPR012340">
    <property type="entry name" value="NA-bd_OB-fold"/>
</dbReference>
<dbReference type="GO" id="GO:0006260">
    <property type="term" value="P:DNA replication"/>
    <property type="evidence" value="ECO:0007669"/>
    <property type="project" value="InterPro"/>
</dbReference>
<dbReference type="GO" id="GO:0003697">
    <property type="term" value="F:single-stranded DNA binding"/>
    <property type="evidence" value="ECO:0007669"/>
    <property type="project" value="UniProtKB-UniRule"/>
</dbReference>
<dbReference type="InterPro" id="IPR000424">
    <property type="entry name" value="Primosome_PriB/ssb"/>
</dbReference>
<dbReference type="PROSITE" id="PS50935">
    <property type="entry name" value="SSB"/>
    <property type="match status" value="1"/>
</dbReference>
<dbReference type="EMBL" id="PFAX01000015">
    <property type="protein sequence ID" value="PIR90542.1"/>
    <property type="molecule type" value="Genomic_DNA"/>
</dbReference>
<evidence type="ECO:0000313" key="6">
    <source>
        <dbReference type="Proteomes" id="UP000230132"/>
    </source>
</evidence>
<name>A0A2H0UUL3_9BACT</name>
<dbReference type="SUPFAM" id="SSF50249">
    <property type="entry name" value="Nucleic acid-binding proteins"/>
    <property type="match status" value="1"/>
</dbReference>
<reference evidence="6" key="1">
    <citation type="submission" date="2017-09" db="EMBL/GenBank/DDBJ databases">
        <title>Depth-based differentiation of microbial function through sediment-hosted aquifers and enrichment of novel symbionts in the deep terrestrial subsurface.</title>
        <authorList>
            <person name="Probst A.J."/>
            <person name="Ladd B."/>
            <person name="Jarett J.K."/>
            <person name="Geller-Mcgrath D.E."/>
            <person name="Sieber C.M.K."/>
            <person name="Emerson J.B."/>
            <person name="Anantharaman K."/>
            <person name="Thomas B.C."/>
            <person name="Malmstrom R."/>
            <person name="Stieglmeier M."/>
            <person name="Klingl A."/>
            <person name="Woyke T."/>
            <person name="Ryan C.M."/>
            <person name="Banfield J.F."/>
        </authorList>
    </citation>
    <scope>NUCLEOTIDE SEQUENCE [LARGE SCALE GENOMIC DNA]</scope>
</reference>
<evidence type="ECO:0000313" key="5">
    <source>
        <dbReference type="EMBL" id="PIR90542.1"/>
    </source>
</evidence>
<organism evidence="5 6">
    <name type="scientific">bacterium (Candidatus Gribaldobacteria) CG10_big_fil_rev_8_21_14_0_10_37_21</name>
    <dbReference type="NCBI Taxonomy" id="2014275"/>
    <lineage>
        <taxon>Bacteria</taxon>
        <taxon>Candidatus Gribaldobacteria</taxon>
    </lineage>
</organism>
<evidence type="ECO:0000256" key="3">
    <source>
        <dbReference type="RuleBase" id="RU000524"/>
    </source>
</evidence>
<evidence type="ECO:0000256" key="2">
    <source>
        <dbReference type="HAMAP-Rule" id="MF_00984"/>
    </source>
</evidence>
<comment type="caution">
    <text evidence="5">The sequence shown here is derived from an EMBL/GenBank/DDBJ whole genome shotgun (WGS) entry which is preliminary data.</text>
</comment>
<feature type="compositionally biased region" description="Basic and acidic residues" evidence="4">
    <location>
        <begin position="151"/>
        <end position="164"/>
    </location>
</feature>
<feature type="compositionally biased region" description="Polar residues" evidence="4">
    <location>
        <begin position="109"/>
        <end position="125"/>
    </location>
</feature>
<feature type="region of interest" description="Disordered" evidence="4">
    <location>
        <begin position="84"/>
        <end position="180"/>
    </location>
</feature>